<dbReference type="InterPro" id="IPR005835">
    <property type="entry name" value="NTP_transferase_dom"/>
</dbReference>
<dbReference type="PANTHER" id="PTHR46390">
    <property type="entry name" value="MANNOSE-1-PHOSPHATE GUANYLYLTRANSFERASE"/>
    <property type="match status" value="1"/>
</dbReference>
<protein>
    <submittedName>
        <fullName evidence="3">Mannose-1-phosphate guanylyltransferase</fullName>
    </submittedName>
</protein>
<dbReference type="GO" id="GO:0009298">
    <property type="term" value="P:GDP-mannose biosynthetic process"/>
    <property type="evidence" value="ECO:0007669"/>
    <property type="project" value="TreeGrafter"/>
</dbReference>
<sequence>MPTSETTVPDFYAVIPAGGAGTRLWPLSRAGAPKFLHDLTGSGRSLIQATADRVEPLSGAAGIVVVTGAAHAAAISEQLPGLDAANLLTEPSPRDSMAAIGLAAAVLEARHGDVVLGSFAADQVITGRPSFEQAVREGVAAAREGHVVTIGIAASRPSTAFGYIHGGETLGLDGAPSARHVLGFTEKPDATTAQRYLATGEYRWNAGMFITRTSVVLGHLARQRPALHDGLREIARAWDTPDRDAVVARVWPGLEKVAIDHAVAEPVADAGGVVMVPGNFGWDDVGDFNSLAALLPADDQSGSKVLGDAGDVVRVQSAGSVVVPAAGRVVTILGLDDVVVVDTPDALLVTTRARAQQVKDMVTELRDRGRDELL</sequence>
<dbReference type="EMBL" id="JAEINH010000006">
    <property type="protein sequence ID" value="MBI9115166.1"/>
    <property type="molecule type" value="Genomic_DNA"/>
</dbReference>
<dbReference type="InterPro" id="IPR029044">
    <property type="entry name" value="Nucleotide-diphossugar_trans"/>
</dbReference>
<evidence type="ECO:0000259" key="1">
    <source>
        <dbReference type="Pfam" id="PF00483"/>
    </source>
</evidence>
<dbReference type="AlphaFoldDB" id="A0A934MBC4"/>
<dbReference type="Pfam" id="PF22640">
    <property type="entry name" value="ManC_GMP_beta-helix"/>
    <property type="match status" value="1"/>
</dbReference>
<dbReference type="InterPro" id="IPR051161">
    <property type="entry name" value="Mannose-6P_isomerase_type2"/>
</dbReference>
<dbReference type="Gene3D" id="3.90.550.10">
    <property type="entry name" value="Spore Coat Polysaccharide Biosynthesis Protein SpsA, Chain A"/>
    <property type="match status" value="1"/>
</dbReference>
<keyword evidence="3" id="KW-0548">Nucleotidyltransferase</keyword>
<dbReference type="SUPFAM" id="SSF53448">
    <property type="entry name" value="Nucleotide-diphospho-sugar transferases"/>
    <property type="match status" value="1"/>
</dbReference>
<feature type="domain" description="Nucleotidyl transferase" evidence="1">
    <location>
        <begin position="13"/>
        <end position="294"/>
    </location>
</feature>
<comment type="caution">
    <text evidence="3">The sequence shown here is derived from an EMBL/GenBank/DDBJ whole genome shotgun (WGS) entry which is preliminary data.</text>
</comment>
<dbReference type="Proteomes" id="UP000602087">
    <property type="component" value="Unassembled WGS sequence"/>
</dbReference>
<dbReference type="PANTHER" id="PTHR46390:SF1">
    <property type="entry name" value="MANNOSE-1-PHOSPHATE GUANYLYLTRANSFERASE"/>
    <property type="match status" value="1"/>
</dbReference>
<proteinExistence type="predicted"/>
<accession>A0A934MBC4</accession>
<dbReference type="SUPFAM" id="SSF159283">
    <property type="entry name" value="Guanosine diphospho-D-mannose pyrophosphorylase/mannose-6-phosphate isomerase linker domain"/>
    <property type="match status" value="1"/>
</dbReference>
<dbReference type="CDD" id="cd02509">
    <property type="entry name" value="GDP-M1P_Guanylyltransferase"/>
    <property type="match status" value="1"/>
</dbReference>
<name>A0A934MBC4_9MICO</name>
<keyword evidence="4" id="KW-1185">Reference proteome</keyword>
<organism evidence="3 4">
    <name type="scientific">Sanguibacter suaedae</name>
    <dbReference type="NCBI Taxonomy" id="2795737"/>
    <lineage>
        <taxon>Bacteria</taxon>
        <taxon>Bacillati</taxon>
        <taxon>Actinomycetota</taxon>
        <taxon>Actinomycetes</taxon>
        <taxon>Micrococcales</taxon>
        <taxon>Sanguibacteraceae</taxon>
        <taxon>Sanguibacter</taxon>
    </lineage>
</organism>
<evidence type="ECO:0000313" key="4">
    <source>
        <dbReference type="Proteomes" id="UP000602087"/>
    </source>
</evidence>
<dbReference type="GO" id="GO:0004475">
    <property type="term" value="F:mannose-1-phosphate guanylyltransferase (GTP) activity"/>
    <property type="evidence" value="ECO:0007669"/>
    <property type="project" value="InterPro"/>
</dbReference>
<evidence type="ECO:0000313" key="3">
    <source>
        <dbReference type="EMBL" id="MBI9115166.1"/>
    </source>
</evidence>
<keyword evidence="3" id="KW-0808">Transferase</keyword>
<dbReference type="RefSeq" id="WP_198733721.1">
    <property type="nucleotide sequence ID" value="NZ_JAEINH010000006.1"/>
</dbReference>
<gene>
    <name evidence="3" type="ORF">JAV76_09115</name>
</gene>
<dbReference type="Pfam" id="PF00483">
    <property type="entry name" value="NTP_transferase"/>
    <property type="match status" value="1"/>
</dbReference>
<feature type="domain" description="MannoseP isomerase/GMP-like beta-helix" evidence="2">
    <location>
        <begin position="310"/>
        <end position="365"/>
    </location>
</feature>
<reference evidence="3" key="1">
    <citation type="submission" date="2020-12" db="EMBL/GenBank/DDBJ databases">
        <title>Sanguibacter suaedae sp. nov., isolated from Suaeda aralocaspica.</title>
        <authorList>
            <person name="Ma Q."/>
        </authorList>
    </citation>
    <scope>NUCLEOTIDE SEQUENCE</scope>
    <source>
        <strain evidence="3">YZGR15</strain>
    </source>
</reference>
<dbReference type="InterPro" id="IPR054566">
    <property type="entry name" value="ManC/GMP-like_b-helix"/>
</dbReference>
<evidence type="ECO:0000259" key="2">
    <source>
        <dbReference type="Pfam" id="PF22640"/>
    </source>
</evidence>
<dbReference type="InterPro" id="IPR049577">
    <property type="entry name" value="GMPP_N"/>
</dbReference>